<dbReference type="Pfam" id="PF01653">
    <property type="entry name" value="DNA_ligase_aden"/>
    <property type="match status" value="1"/>
</dbReference>
<evidence type="ECO:0000256" key="6">
    <source>
        <dbReference type="ARBA" id="ARBA00022723"/>
    </source>
</evidence>
<evidence type="ECO:0000256" key="7">
    <source>
        <dbReference type="ARBA" id="ARBA00022763"/>
    </source>
</evidence>
<dbReference type="GO" id="GO:0006281">
    <property type="term" value="P:DNA repair"/>
    <property type="evidence" value="ECO:0007669"/>
    <property type="project" value="UniProtKB-KW"/>
</dbReference>
<sequence length="657" mass="74449">MKEYYMMEIITKEDYNKNIQTLIKWANAYYVEDNPIATDEEYDKLARVCLAFEQTYPQDSHPNSPNKRVGGKVLDGFTKANHLSRMWSQEDVFNTKELEDWINRAKKVNENLEFYCEPKFDGASLNLIYENGILKQAITRGDGSIGEDVTNNVKTIYSIPLEIKEKSLLEIRGEIVIKKSDFEKINEQRLKDEEAPFANPRNAAAGSLRQLNPNVTAKRKLFFNVWGIGENSLNQKKHSQMMDYIYSLGFSKPPLQKVCKDVKEIEELYHKIIKSRNDIEMMLDGMVIKIEDLETQEELGHTVKFPRYSCAYKFPAVEKTTKIKDILLQVGRTGVVTPVAAVEPTLIDGSTVERASLHNFDEIARLDLRINDEVIIIKSGDIIPKITKVFHDRRDGTQEEVKRPTNCPKCNSELLDEGTLIKCQNLDCPSIVTNSIIYFASKNCMNIDGLGIKIVEILVEKKKIYDILDLYSLKYEDLQELEGFKEKKINNLLNAISKTKGSELHRVINALGIEHIGEVASKQICLEFGLNAINIDFDSLVALDGIGEQMANSFVEFMRVNSELVTKLIEIIEPKVEEKIEVNDNPFKGKTVVLTGTMSVSRGVIKKNLESLGAKVSSSVSKKTDYVIYGEDAGSKYDKAISLGVKTLTQEQMDSML</sequence>
<dbReference type="InterPro" id="IPR004150">
    <property type="entry name" value="NAD_DNA_ligase_OB"/>
</dbReference>
<dbReference type="PANTHER" id="PTHR23389:SF9">
    <property type="entry name" value="DNA LIGASE"/>
    <property type="match status" value="1"/>
</dbReference>
<evidence type="ECO:0000256" key="11">
    <source>
        <dbReference type="ARBA" id="ARBA00023204"/>
    </source>
</evidence>
<dbReference type="InterPro" id="IPR013839">
    <property type="entry name" value="DNAligase_adenylation"/>
</dbReference>
<comment type="cofactor">
    <cofactor evidence="14">
        <name>Mg(2+)</name>
        <dbReference type="ChEBI" id="CHEBI:18420"/>
    </cofactor>
    <cofactor evidence="14">
        <name>Mn(2+)</name>
        <dbReference type="ChEBI" id="CHEBI:29035"/>
    </cofactor>
</comment>
<feature type="binding site" evidence="14">
    <location>
        <begin position="39"/>
        <end position="43"/>
    </location>
    <ligand>
        <name>NAD(+)</name>
        <dbReference type="ChEBI" id="CHEBI:57540"/>
    </ligand>
</feature>
<dbReference type="Gene3D" id="1.10.150.20">
    <property type="entry name" value="5' to 3' exonuclease, C-terminal subdomain"/>
    <property type="match status" value="2"/>
</dbReference>
<gene>
    <name evidence="14" type="primary">ligA</name>
    <name evidence="16" type="ORF">B0F89_10983</name>
</gene>
<dbReference type="Pfam" id="PF00533">
    <property type="entry name" value="BRCT"/>
    <property type="match status" value="1"/>
</dbReference>
<dbReference type="NCBIfam" id="TIGR00575">
    <property type="entry name" value="dnlj"/>
    <property type="match status" value="1"/>
</dbReference>
<proteinExistence type="inferred from homology"/>
<dbReference type="PIRSF" id="PIRSF001604">
    <property type="entry name" value="LigA"/>
    <property type="match status" value="1"/>
</dbReference>
<evidence type="ECO:0000313" key="16">
    <source>
        <dbReference type="EMBL" id="PPK61564.1"/>
    </source>
</evidence>
<dbReference type="NCBIfam" id="NF005932">
    <property type="entry name" value="PRK07956.1"/>
    <property type="match status" value="1"/>
</dbReference>
<dbReference type="GO" id="GO:0005829">
    <property type="term" value="C:cytosol"/>
    <property type="evidence" value="ECO:0007669"/>
    <property type="project" value="TreeGrafter"/>
</dbReference>
<dbReference type="InterPro" id="IPR018239">
    <property type="entry name" value="DNA_ligase_AS"/>
</dbReference>
<dbReference type="SUPFAM" id="SSF47781">
    <property type="entry name" value="RuvA domain 2-like"/>
    <property type="match status" value="1"/>
</dbReference>
<feature type="binding site" evidence="14">
    <location>
        <position position="117"/>
    </location>
    <ligand>
        <name>NAD(+)</name>
        <dbReference type="ChEBI" id="CHEBI:57540"/>
    </ligand>
</feature>
<keyword evidence="4 14" id="KW-0436">Ligase</keyword>
<feature type="binding site" evidence="14">
    <location>
        <position position="423"/>
    </location>
    <ligand>
        <name>Zn(2+)</name>
        <dbReference type="ChEBI" id="CHEBI:29105"/>
    </ligand>
</feature>
<dbReference type="EMBL" id="PTIW01000009">
    <property type="protein sequence ID" value="PPK61564.1"/>
    <property type="molecule type" value="Genomic_DNA"/>
</dbReference>
<evidence type="ECO:0000256" key="1">
    <source>
        <dbReference type="ARBA" id="ARBA00004067"/>
    </source>
</evidence>
<dbReference type="CDD" id="cd00114">
    <property type="entry name" value="LIGANc"/>
    <property type="match status" value="1"/>
</dbReference>
<feature type="binding site" evidence="14">
    <location>
        <position position="407"/>
    </location>
    <ligand>
        <name>Zn(2+)</name>
        <dbReference type="ChEBI" id="CHEBI:29105"/>
    </ligand>
</feature>
<dbReference type="InterPro" id="IPR036420">
    <property type="entry name" value="BRCT_dom_sf"/>
</dbReference>
<keyword evidence="9 14" id="KW-0460">Magnesium</keyword>
<feature type="binding site" evidence="14">
    <location>
        <position position="140"/>
    </location>
    <ligand>
        <name>NAD(+)</name>
        <dbReference type="ChEBI" id="CHEBI:57540"/>
    </ligand>
</feature>
<keyword evidence="5 14" id="KW-0235">DNA replication</keyword>
<dbReference type="InterPro" id="IPR001357">
    <property type="entry name" value="BRCT_dom"/>
</dbReference>
<dbReference type="EC" id="6.5.1.2" evidence="2 14"/>
<evidence type="ECO:0000256" key="13">
    <source>
        <dbReference type="ARBA" id="ARBA00060881"/>
    </source>
</evidence>
<dbReference type="Gene3D" id="3.40.50.10190">
    <property type="entry name" value="BRCT domain"/>
    <property type="match status" value="1"/>
</dbReference>
<dbReference type="Gene3D" id="1.10.287.610">
    <property type="entry name" value="Helix hairpin bin"/>
    <property type="match status" value="1"/>
</dbReference>
<evidence type="ECO:0000256" key="3">
    <source>
        <dbReference type="ARBA" id="ARBA00013308"/>
    </source>
</evidence>
<dbReference type="Pfam" id="PF03120">
    <property type="entry name" value="OB_DNA_ligase"/>
    <property type="match status" value="1"/>
</dbReference>
<name>A0AB36ZZ74_9BACT</name>
<dbReference type="SUPFAM" id="SSF50249">
    <property type="entry name" value="Nucleic acid-binding proteins"/>
    <property type="match status" value="1"/>
</dbReference>
<dbReference type="SMART" id="SM00532">
    <property type="entry name" value="LIGANc"/>
    <property type="match status" value="1"/>
</dbReference>
<feature type="binding site" evidence="14">
    <location>
        <position position="289"/>
    </location>
    <ligand>
        <name>NAD(+)</name>
        <dbReference type="ChEBI" id="CHEBI:57540"/>
    </ligand>
</feature>
<keyword evidence="10 14" id="KW-0520">NAD</keyword>
<dbReference type="InterPro" id="IPR012340">
    <property type="entry name" value="NA-bd_OB-fold"/>
</dbReference>
<evidence type="ECO:0000259" key="15">
    <source>
        <dbReference type="PROSITE" id="PS50172"/>
    </source>
</evidence>
<feature type="binding site" evidence="14">
    <location>
        <position position="313"/>
    </location>
    <ligand>
        <name>NAD(+)</name>
        <dbReference type="ChEBI" id="CHEBI:57540"/>
    </ligand>
</feature>
<dbReference type="SUPFAM" id="SSF56091">
    <property type="entry name" value="DNA ligase/mRNA capping enzyme, catalytic domain"/>
    <property type="match status" value="1"/>
</dbReference>
<organism evidence="16 17">
    <name type="scientific">Malaciobacter marinus</name>
    <dbReference type="NCBI Taxonomy" id="505249"/>
    <lineage>
        <taxon>Bacteria</taxon>
        <taxon>Pseudomonadati</taxon>
        <taxon>Campylobacterota</taxon>
        <taxon>Epsilonproteobacteria</taxon>
        <taxon>Campylobacterales</taxon>
        <taxon>Arcobacteraceae</taxon>
        <taxon>Malaciobacter</taxon>
    </lineage>
</organism>
<dbReference type="InterPro" id="IPR010994">
    <property type="entry name" value="RuvA_2-like"/>
</dbReference>
<dbReference type="FunFam" id="2.40.50.140:FF:000012">
    <property type="entry name" value="DNA ligase"/>
    <property type="match status" value="1"/>
</dbReference>
<feature type="active site" description="N6-AMP-lysine intermediate" evidence="14">
    <location>
        <position position="119"/>
    </location>
</feature>
<keyword evidence="6 14" id="KW-0479">Metal-binding</keyword>
<reference evidence="16 17" key="1">
    <citation type="submission" date="2018-02" db="EMBL/GenBank/DDBJ databases">
        <title>Subsurface microbial communities from deep shales in Ohio and West Virginia, USA.</title>
        <authorList>
            <person name="Wrighton K."/>
        </authorList>
    </citation>
    <scope>NUCLEOTIDE SEQUENCE [LARGE SCALE GENOMIC DNA]</scope>
    <source>
        <strain evidence="16 17">MARC-MIP3H16</strain>
    </source>
</reference>
<dbReference type="PANTHER" id="PTHR23389">
    <property type="entry name" value="CHROMOSOME TRANSMISSION FIDELITY FACTOR 18"/>
    <property type="match status" value="1"/>
</dbReference>
<comment type="catalytic activity">
    <reaction evidence="12 14">
        <text>NAD(+) + (deoxyribonucleotide)n-3'-hydroxyl + 5'-phospho-(deoxyribonucleotide)m = (deoxyribonucleotide)n+m + AMP + beta-nicotinamide D-nucleotide.</text>
        <dbReference type="EC" id="6.5.1.2"/>
    </reaction>
</comment>
<feature type="binding site" evidence="14">
    <location>
        <position position="174"/>
    </location>
    <ligand>
        <name>NAD(+)</name>
        <dbReference type="ChEBI" id="CHEBI:57540"/>
    </ligand>
</feature>
<dbReference type="GO" id="GO:0003911">
    <property type="term" value="F:DNA ligase (NAD+) activity"/>
    <property type="evidence" value="ECO:0007669"/>
    <property type="project" value="UniProtKB-UniRule"/>
</dbReference>
<evidence type="ECO:0000256" key="5">
    <source>
        <dbReference type="ARBA" id="ARBA00022705"/>
    </source>
</evidence>
<dbReference type="SMART" id="SM00292">
    <property type="entry name" value="BRCT"/>
    <property type="match status" value="1"/>
</dbReference>
<protein>
    <recommendedName>
        <fullName evidence="3 14">DNA ligase</fullName>
        <ecNumber evidence="2 14">6.5.1.2</ecNumber>
    </recommendedName>
    <alternativeName>
        <fullName evidence="14">Polydeoxyribonucleotide synthase [NAD(+)]</fullName>
    </alternativeName>
</protein>
<dbReference type="SUPFAM" id="SSF52113">
    <property type="entry name" value="BRCT domain"/>
    <property type="match status" value="1"/>
</dbReference>
<evidence type="ECO:0000256" key="10">
    <source>
        <dbReference type="ARBA" id="ARBA00023027"/>
    </source>
</evidence>
<dbReference type="CDD" id="cd17748">
    <property type="entry name" value="BRCT_DNA_ligase_like"/>
    <property type="match status" value="1"/>
</dbReference>
<keyword evidence="11 14" id="KW-0234">DNA repair</keyword>
<evidence type="ECO:0000256" key="2">
    <source>
        <dbReference type="ARBA" id="ARBA00012722"/>
    </source>
</evidence>
<comment type="function">
    <text evidence="1 14">DNA ligase that catalyzes the formation of phosphodiester linkages between 5'-phosphoryl and 3'-hydroxyl groups in double-stranded DNA using NAD as a coenzyme and as the energy source for the reaction. It is essential for DNA replication and repair of damaged DNA.</text>
</comment>
<dbReference type="GO" id="GO:0003677">
    <property type="term" value="F:DNA binding"/>
    <property type="evidence" value="ECO:0007669"/>
    <property type="project" value="InterPro"/>
</dbReference>
<dbReference type="HAMAP" id="MF_01588">
    <property type="entry name" value="DNA_ligase_A"/>
    <property type="match status" value="1"/>
</dbReference>
<dbReference type="SMART" id="SM00278">
    <property type="entry name" value="HhH1"/>
    <property type="match status" value="3"/>
</dbReference>
<dbReference type="FunFam" id="1.10.150.20:FF:000007">
    <property type="entry name" value="DNA ligase"/>
    <property type="match status" value="1"/>
</dbReference>
<evidence type="ECO:0000256" key="12">
    <source>
        <dbReference type="ARBA" id="ARBA00034005"/>
    </source>
</evidence>
<comment type="caution">
    <text evidence="16">The sequence shown here is derived from an EMBL/GenBank/DDBJ whole genome shotgun (WGS) entry which is preliminary data.</text>
</comment>
<feature type="binding site" evidence="14">
    <location>
        <position position="428"/>
    </location>
    <ligand>
        <name>Zn(2+)</name>
        <dbReference type="ChEBI" id="CHEBI:29105"/>
    </ligand>
</feature>
<keyword evidence="7 14" id="KW-0227">DNA damage</keyword>
<dbReference type="Gene3D" id="3.30.470.30">
    <property type="entry name" value="DNA ligase/mRNA capping enzyme"/>
    <property type="match status" value="1"/>
</dbReference>
<keyword evidence="8 14" id="KW-0862">Zinc</keyword>
<dbReference type="Gene3D" id="2.40.50.140">
    <property type="entry name" value="Nucleic acid-binding proteins"/>
    <property type="match status" value="1"/>
</dbReference>
<evidence type="ECO:0000313" key="17">
    <source>
        <dbReference type="Proteomes" id="UP000239861"/>
    </source>
</evidence>
<dbReference type="InterPro" id="IPR001679">
    <property type="entry name" value="DNA_ligase"/>
</dbReference>
<dbReference type="GO" id="GO:0006260">
    <property type="term" value="P:DNA replication"/>
    <property type="evidence" value="ECO:0007669"/>
    <property type="project" value="UniProtKB-KW"/>
</dbReference>
<feature type="domain" description="BRCT" evidence="15">
    <location>
        <begin position="582"/>
        <end position="657"/>
    </location>
</feature>
<dbReference type="InterPro" id="IPR003583">
    <property type="entry name" value="Hlx-hairpin-Hlx_DNA-bd_motif"/>
</dbReference>
<dbReference type="Pfam" id="PF12826">
    <property type="entry name" value="HHH_2"/>
    <property type="match status" value="1"/>
</dbReference>
<evidence type="ECO:0000256" key="8">
    <source>
        <dbReference type="ARBA" id="ARBA00022833"/>
    </source>
</evidence>
<feature type="binding site" evidence="14">
    <location>
        <begin position="88"/>
        <end position="89"/>
    </location>
    <ligand>
        <name>NAD(+)</name>
        <dbReference type="ChEBI" id="CHEBI:57540"/>
    </ligand>
</feature>
<evidence type="ECO:0000256" key="4">
    <source>
        <dbReference type="ARBA" id="ARBA00022598"/>
    </source>
</evidence>
<evidence type="ECO:0000256" key="9">
    <source>
        <dbReference type="ARBA" id="ARBA00022842"/>
    </source>
</evidence>
<accession>A0AB36ZZ74</accession>
<comment type="similarity">
    <text evidence="13 14">Belongs to the NAD-dependent DNA ligase family. LigA subfamily.</text>
</comment>
<feature type="binding site" evidence="14">
    <location>
        <position position="410"/>
    </location>
    <ligand>
        <name>Zn(2+)</name>
        <dbReference type="ChEBI" id="CHEBI:29105"/>
    </ligand>
</feature>
<dbReference type="GO" id="GO:0046872">
    <property type="term" value="F:metal ion binding"/>
    <property type="evidence" value="ECO:0007669"/>
    <property type="project" value="UniProtKB-KW"/>
</dbReference>
<dbReference type="PROSITE" id="PS01055">
    <property type="entry name" value="DNA_LIGASE_N1"/>
    <property type="match status" value="1"/>
</dbReference>
<dbReference type="AlphaFoldDB" id="A0AB36ZZ74"/>
<dbReference type="InterPro" id="IPR013840">
    <property type="entry name" value="DNAligase_N"/>
</dbReference>
<keyword evidence="14" id="KW-0464">Manganese</keyword>
<dbReference type="InterPro" id="IPR041663">
    <property type="entry name" value="DisA/LigA_HHH"/>
</dbReference>
<dbReference type="PROSITE" id="PS50172">
    <property type="entry name" value="BRCT"/>
    <property type="match status" value="1"/>
</dbReference>
<dbReference type="Proteomes" id="UP000239861">
    <property type="component" value="Unassembled WGS sequence"/>
</dbReference>
<evidence type="ECO:0000256" key="14">
    <source>
        <dbReference type="HAMAP-Rule" id="MF_01588"/>
    </source>
</evidence>